<dbReference type="Proteomes" id="UP000637513">
    <property type="component" value="Unassembled WGS sequence"/>
</dbReference>
<dbReference type="GO" id="GO:0016787">
    <property type="term" value="F:hydrolase activity"/>
    <property type="evidence" value="ECO:0007669"/>
    <property type="project" value="UniProtKB-KW"/>
</dbReference>
<evidence type="ECO:0000313" key="4">
    <source>
        <dbReference type="EMBL" id="MBC8556909.1"/>
    </source>
</evidence>
<dbReference type="Pfam" id="PF01156">
    <property type="entry name" value="IU_nuc_hydro"/>
    <property type="match status" value="1"/>
</dbReference>
<gene>
    <name evidence="4" type="ORF">H8700_04210</name>
</gene>
<evidence type="ECO:0000259" key="3">
    <source>
        <dbReference type="Pfam" id="PF01156"/>
    </source>
</evidence>
<comment type="caution">
    <text evidence="4">The sequence shown here is derived from an EMBL/GenBank/DDBJ whole genome shotgun (WGS) entry which is preliminary data.</text>
</comment>
<evidence type="ECO:0000256" key="1">
    <source>
        <dbReference type="ARBA" id="ARBA00022801"/>
    </source>
</evidence>
<evidence type="ECO:0000313" key="5">
    <source>
        <dbReference type="Proteomes" id="UP000637513"/>
    </source>
</evidence>
<proteinExistence type="predicted"/>
<dbReference type="InterPro" id="IPR023186">
    <property type="entry name" value="IUNH"/>
</dbReference>
<dbReference type="SUPFAM" id="SSF53590">
    <property type="entry name" value="Nucleoside hydrolase"/>
    <property type="match status" value="1"/>
</dbReference>
<dbReference type="RefSeq" id="WP_249303507.1">
    <property type="nucleotide sequence ID" value="NZ_JACRSW010000014.1"/>
</dbReference>
<protein>
    <submittedName>
        <fullName evidence="4">Nucleoside hydrolase</fullName>
    </submittedName>
</protein>
<keyword evidence="2" id="KW-0326">Glycosidase</keyword>
<dbReference type="InterPro" id="IPR036452">
    <property type="entry name" value="Ribo_hydro-like"/>
</dbReference>
<dbReference type="PANTHER" id="PTHR12304">
    <property type="entry name" value="INOSINE-URIDINE PREFERRING NUCLEOSIDE HYDROLASE"/>
    <property type="match status" value="1"/>
</dbReference>
<keyword evidence="1 4" id="KW-0378">Hydrolase</keyword>
<feature type="domain" description="Inosine/uridine-preferring nucleoside hydrolase" evidence="3">
    <location>
        <begin position="27"/>
        <end position="256"/>
    </location>
</feature>
<dbReference type="InterPro" id="IPR001910">
    <property type="entry name" value="Inosine/uridine_hydrolase_dom"/>
</dbReference>
<keyword evidence="5" id="KW-1185">Reference proteome</keyword>
<name>A0ABR7MSX4_9FIRM</name>
<organism evidence="4 5">
    <name type="scientific">Jutongia hominis</name>
    <dbReference type="NCBI Taxonomy" id="2763664"/>
    <lineage>
        <taxon>Bacteria</taxon>
        <taxon>Bacillati</taxon>
        <taxon>Bacillota</taxon>
        <taxon>Clostridia</taxon>
        <taxon>Lachnospirales</taxon>
        <taxon>Lachnospiraceae</taxon>
        <taxon>Jutongia</taxon>
    </lineage>
</organism>
<accession>A0ABR7MSX4</accession>
<evidence type="ECO:0000256" key="2">
    <source>
        <dbReference type="ARBA" id="ARBA00023295"/>
    </source>
</evidence>
<sequence length="305" mass="33954">MSSGKITLEQRKASLHYHVQEYRKRRVIIDTDAACEADDPFAIAQALMSKMLEVKGICAEHFVAEGSMEQSYEMICRVTEAMGADVPVLRGQTGKMSEHQGEPMTEAAQFIIEETMKEDDKPLFVLCIGAVTNVAEAIRAKSEIVDRMTVVCIGGNPIGCEKPGWEFNFGNDVEAANTVLHCGGDIWLIPNNVYGTMHIGFGEIQRRIAPYGEIGRLLYKNLISFYETENASWSAGESWSLGDSPAVGVTLEPNCGSFMYCKAPEVQEDTSYRYPENSPQIRVYTSINSRFIIEDFISKLQILYG</sequence>
<dbReference type="PANTHER" id="PTHR12304:SF4">
    <property type="entry name" value="URIDINE NUCLEOSIDASE"/>
    <property type="match status" value="1"/>
</dbReference>
<dbReference type="EMBL" id="JACRSW010000014">
    <property type="protein sequence ID" value="MBC8556909.1"/>
    <property type="molecule type" value="Genomic_DNA"/>
</dbReference>
<dbReference type="Gene3D" id="3.90.245.10">
    <property type="entry name" value="Ribonucleoside hydrolase-like"/>
    <property type="match status" value="1"/>
</dbReference>
<reference evidence="4 5" key="1">
    <citation type="submission" date="2020-08" db="EMBL/GenBank/DDBJ databases">
        <title>Genome public.</title>
        <authorList>
            <person name="Liu C."/>
            <person name="Sun Q."/>
        </authorList>
    </citation>
    <scope>NUCLEOTIDE SEQUENCE [LARGE SCALE GENOMIC DNA]</scope>
    <source>
        <strain evidence="4 5">BX3</strain>
    </source>
</reference>